<evidence type="ECO:0000256" key="1">
    <source>
        <dbReference type="SAM" id="MobiDB-lite"/>
    </source>
</evidence>
<feature type="compositionally biased region" description="Low complexity" evidence="1">
    <location>
        <begin position="288"/>
        <end position="316"/>
    </location>
</feature>
<organism evidence="3 4">
    <name type="scientific">Anaeromyces robustus</name>
    <dbReference type="NCBI Taxonomy" id="1754192"/>
    <lineage>
        <taxon>Eukaryota</taxon>
        <taxon>Fungi</taxon>
        <taxon>Fungi incertae sedis</taxon>
        <taxon>Chytridiomycota</taxon>
        <taxon>Chytridiomycota incertae sedis</taxon>
        <taxon>Neocallimastigomycetes</taxon>
        <taxon>Neocallimastigales</taxon>
        <taxon>Neocallimastigaceae</taxon>
        <taxon>Anaeromyces</taxon>
    </lineage>
</organism>
<dbReference type="OrthoDB" id="10586535at2759"/>
<dbReference type="EMBL" id="MCFG01000555">
    <property type="protein sequence ID" value="ORX64115.1"/>
    <property type="molecule type" value="Genomic_DNA"/>
</dbReference>
<dbReference type="AlphaFoldDB" id="A0A1Y1VSW0"/>
<keyword evidence="4" id="KW-1185">Reference proteome</keyword>
<proteinExistence type="predicted"/>
<feature type="signal peptide" evidence="2">
    <location>
        <begin position="1"/>
        <end position="19"/>
    </location>
</feature>
<evidence type="ECO:0000256" key="2">
    <source>
        <dbReference type="SAM" id="SignalP"/>
    </source>
</evidence>
<gene>
    <name evidence="3" type="ORF">BCR32DRAFT_273220</name>
</gene>
<evidence type="ECO:0000313" key="4">
    <source>
        <dbReference type="Proteomes" id="UP000193944"/>
    </source>
</evidence>
<feature type="region of interest" description="Disordered" evidence="1">
    <location>
        <begin position="288"/>
        <end position="335"/>
    </location>
</feature>
<protein>
    <submittedName>
        <fullName evidence="3">Uncharacterized protein</fullName>
    </submittedName>
</protein>
<evidence type="ECO:0000313" key="3">
    <source>
        <dbReference type="EMBL" id="ORX64115.1"/>
    </source>
</evidence>
<comment type="caution">
    <text evidence="3">The sequence shown here is derived from an EMBL/GenBank/DDBJ whole genome shotgun (WGS) entry which is preliminary data.</text>
</comment>
<reference evidence="3 4" key="2">
    <citation type="submission" date="2016-08" db="EMBL/GenBank/DDBJ databases">
        <title>Pervasive Adenine N6-methylation of Active Genes in Fungi.</title>
        <authorList>
            <consortium name="DOE Joint Genome Institute"/>
            <person name="Mondo S.J."/>
            <person name="Dannebaum R.O."/>
            <person name="Kuo R.C."/>
            <person name="Labutti K."/>
            <person name="Haridas S."/>
            <person name="Kuo A."/>
            <person name="Salamov A."/>
            <person name="Ahrendt S.R."/>
            <person name="Lipzen A."/>
            <person name="Sullivan W."/>
            <person name="Andreopoulos W.B."/>
            <person name="Clum A."/>
            <person name="Lindquist E."/>
            <person name="Daum C."/>
            <person name="Ramamoorthy G.K."/>
            <person name="Gryganskyi A."/>
            <person name="Culley D."/>
            <person name="Magnuson J.K."/>
            <person name="James T.Y."/>
            <person name="O'Malley M.A."/>
            <person name="Stajich J.E."/>
            <person name="Spatafora J.W."/>
            <person name="Visel A."/>
            <person name="Grigoriev I.V."/>
        </authorList>
    </citation>
    <scope>NUCLEOTIDE SEQUENCE [LARGE SCALE GENOMIC DNA]</scope>
    <source>
        <strain evidence="3 4">S4</strain>
    </source>
</reference>
<sequence length="355" mass="39523">MKLLLFFIIINSFYNTVFSHTIKRNIFECEISVKSYSEYYKKALSSPDREKVCAEAKSNLGYRMFSESVKVLPGCDDEDNFIAEYYSKNLEGLKPLIINTFEYYCTKDENGNYCPMDLQNDSLELEKTCKSKKCTEAAIIYASSYIDTEKIIKKLNPQAYPTLGYDSIKKQLYDLKLGKCPSSDKNEDNSKTFFKIFCGIIVLVSDTTPLISPTGIQVIYSPYQQGQFPVINNSGPIPQIYMIQPAVAIANPNANVTSPSQDANLPTYNQVMEEVTSSLAQIPSTTVMSPSTTVMSPSTTVISPSTPVVPSSSSSSRSENTSNIIEPKVDSENTSNIIDAQVNSNIYTNTDRLKN</sequence>
<name>A0A1Y1VSW0_9FUNG</name>
<reference evidence="3 4" key="1">
    <citation type="submission" date="2016-08" db="EMBL/GenBank/DDBJ databases">
        <title>A Parts List for Fungal Cellulosomes Revealed by Comparative Genomics.</title>
        <authorList>
            <consortium name="DOE Joint Genome Institute"/>
            <person name="Haitjema C.H."/>
            <person name="Gilmore S.P."/>
            <person name="Henske J.K."/>
            <person name="Solomon K.V."/>
            <person name="De Groot R."/>
            <person name="Kuo A."/>
            <person name="Mondo S.J."/>
            <person name="Salamov A.A."/>
            <person name="Labutti K."/>
            <person name="Zhao Z."/>
            <person name="Chiniquy J."/>
            <person name="Barry K."/>
            <person name="Brewer H.M."/>
            <person name="Purvine S.O."/>
            <person name="Wright A.T."/>
            <person name="Boxma B."/>
            <person name="Van Alen T."/>
            <person name="Hackstein J.H."/>
            <person name="Baker S.E."/>
            <person name="Grigoriev I.V."/>
            <person name="O'Malley M.A."/>
        </authorList>
    </citation>
    <scope>NUCLEOTIDE SEQUENCE [LARGE SCALE GENOMIC DNA]</scope>
    <source>
        <strain evidence="3 4">S4</strain>
    </source>
</reference>
<keyword evidence="2" id="KW-0732">Signal</keyword>
<feature type="chain" id="PRO_5012259958" evidence="2">
    <location>
        <begin position="20"/>
        <end position="355"/>
    </location>
</feature>
<accession>A0A1Y1VSW0</accession>
<dbReference type="Proteomes" id="UP000193944">
    <property type="component" value="Unassembled WGS sequence"/>
</dbReference>